<dbReference type="InterPro" id="IPR028098">
    <property type="entry name" value="Glyco_trans_4-like_N"/>
</dbReference>
<dbReference type="Pfam" id="PF00534">
    <property type="entry name" value="Glycos_transf_1"/>
    <property type="match status" value="1"/>
</dbReference>
<dbReference type="CDD" id="cd03801">
    <property type="entry name" value="GT4_PimA-like"/>
    <property type="match status" value="1"/>
</dbReference>
<dbReference type="Pfam" id="PF13439">
    <property type="entry name" value="Glyco_transf_4"/>
    <property type="match status" value="1"/>
</dbReference>
<keyword evidence="6" id="KW-1185">Reference proteome</keyword>
<sequence>MRRTLLITNDFPPRTGGIQSYVITLAHRLPADSLVVYAPSFPGDAEFDARQPFPVIRHPGGLLLPGVDVRKRAAELVREHRVQALWFGAAAPLALLAPRLRSEGIVRTVASTHGHEVGWAMVPGARQALRAIGRGNDVVTYVSEFARRRISAALGPQAALEYLPPGVVTDRFRPDPDAARAVRTRYGLGERPVVVCVSRLVPRKGQDVLLRALPAVADQVPDVRLLVVGDGPDAGRLARLARHHAVSDRVVFAGMVPAAELAAHYAAGDAFAMPCRTRGAGLDVEGLGIVFLEASATGLPVLAGDSGGAPETVRPGRTGVVVDGRRPTEVARELAGLLNDPERRQRWGRAGRAWVCDAWNWDRSGRRLADLLSG</sequence>
<dbReference type="Gene3D" id="3.40.50.2000">
    <property type="entry name" value="Glycogen Phosphorylase B"/>
    <property type="match status" value="2"/>
</dbReference>
<keyword evidence="1" id="KW-0328">Glycosyltransferase</keyword>
<evidence type="ECO:0000313" key="5">
    <source>
        <dbReference type="EMBL" id="TKV60461.1"/>
    </source>
</evidence>
<keyword evidence="2 5" id="KW-0808">Transferase</keyword>
<dbReference type="RefSeq" id="WP_137447765.1">
    <property type="nucleotide sequence ID" value="NZ_SZZH01000001.1"/>
</dbReference>
<accession>A0A4U6QJI8</accession>
<dbReference type="InterPro" id="IPR001296">
    <property type="entry name" value="Glyco_trans_1"/>
</dbReference>
<dbReference type="GO" id="GO:1901137">
    <property type="term" value="P:carbohydrate derivative biosynthetic process"/>
    <property type="evidence" value="ECO:0007669"/>
    <property type="project" value="UniProtKB-ARBA"/>
</dbReference>
<dbReference type="SUPFAM" id="SSF53756">
    <property type="entry name" value="UDP-Glycosyltransferase/glycogen phosphorylase"/>
    <property type="match status" value="1"/>
</dbReference>
<evidence type="ECO:0000259" key="4">
    <source>
        <dbReference type="Pfam" id="PF13439"/>
    </source>
</evidence>
<dbReference type="EMBL" id="SZZH01000001">
    <property type="protein sequence ID" value="TKV60461.1"/>
    <property type="molecule type" value="Genomic_DNA"/>
</dbReference>
<evidence type="ECO:0000256" key="1">
    <source>
        <dbReference type="ARBA" id="ARBA00022676"/>
    </source>
</evidence>
<evidence type="ECO:0000259" key="3">
    <source>
        <dbReference type="Pfam" id="PF00534"/>
    </source>
</evidence>
<evidence type="ECO:0000256" key="2">
    <source>
        <dbReference type="ARBA" id="ARBA00022679"/>
    </source>
</evidence>
<dbReference type="AlphaFoldDB" id="A0A4U6QJI8"/>
<dbReference type="PANTHER" id="PTHR45947">
    <property type="entry name" value="SULFOQUINOVOSYL TRANSFERASE SQD2"/>
    <property type="match status" value="1"/>
</dbReference>
<name>A0A4U6QJI8_9ACTN</name>
<dbReference type="GO" id="GO:0016758">
    <property type="term" value="F:hexosyltransferase activity"/>
    <property type="evidence" value="ECO:0007669"/>
    <property type="project" value="TreeGrafter"/>
</dbReference>
<dbReference type="Proteomes" id="UP000306985">
    <property type="component" value="Unassembled WGS sequence"/>
</dbReference>
<organism evidence="5 6">
    <name type="scientific">Nakamurella flava</name>
    <dbReference type="NCBI Taxonomy" id="2576308"/>
    <lineage>
        <taxon>Bacteria</taxon>
        <taxon>Bacillati</taxon>
        <taxon>Actinomycetota</taxon>
        <taxon>Actinomycetes</taxon>
        <taxon>Nakamurellales</taxon>
        <taxon>Nakamurellaceae</taxon>
        <taxon>Nakamurella</taxon>
    </lineage>
</organism>
<reference evidence="5 6" key="1">
    <citation type="submission" date="2019-05" db="EMBL/GenBank/DDBJ databases">
        <title>Nakamurella sp. N5BH11, whole genome shotgun sequence.</title>
        <authorList>
            <person name="Tuo L."/>
        </authorList>
    </citation>
    <scope>NUCLEOTIDE SEQUENCE [LARGE SCALE GENOMIC DNA]</scope>
    <source>
        <strain evidence="5 6">N5BH11</strain>
    </source>
</reference>
<dbReference type="OrthoDB" id="9808602at2"/>
<dbReference type="PANTHER" id="PTHR45947:SF3">
    <property type="entry name" value="SULFOQUINOVOSYL TRANSFERASE SQD2"/>
    <property type="match status" value="1"/>
</dbReference>
<dbReference type="InterPro" id="IPR050194">
    <property type="entry name" value="Glycosyltransferase_grp1"/>
</dbReference>
<dbReference type="FunFam" id="3.40.50.2000:FF:000069">
    <property type="entry name" value="Alpha-(1-6)-phosphatidylinositol monomannoside mannosyltransferase"/>
    <property type="match status" value="1"/>
</dbReference>
<gene>
    <name evidence="5" type="ORF">FDO65_01760</name>
</gene>
<protein>
    <submittedName>
        <fullName evidence="5">Glycosyltransferase family 4 protein</fullName>
    </submittedName>
</protein>
<evidence type="ECO:0000313" key="6">
    <source>
        <dbReference type="Proteomes" id="UP000306985"/>
    </source>
</evidence>
<feature type="domain" description="Glycosyltransferase subfamily 4-like N-terminal" evidence="4">
    <location>
        <begin position="16"/>
        <end position="171"/>
    </location>
</feature>
<proteinExistence type="predicted"/>
<feature type="domain" description="Glycosyl transferase family 1" evidence="3">
    <location>
        <begin position="189"/>
        <end position="354"/>
    </location>
</feature>
<comment type="caution">
    <text evidence="5">The sequence shown here is derived from an EMBL/GenBank/DDBJ whole genome shotgun (WGS) entry which is preliminary data.</text>
</comment>